<evidence type="ECO:0000256" key="3">
    <source>
        <dbReference type="ARBA" id="ARBA00023002"/>
    </source>
</evidence>
<keyword evidence="3" id="KW-0560">Oxidoreductase</keyword>
<sequence>MKTISATSKRRLLNLICVIVGTMMLYRGLINLTQYPGNWERILLGPIFLGGVYGIYLMYRRKRIGFWIFTALNFLVGIWFIYILEDIWSHHVLPHIVFSAIFLPFYCDMEPGSGRLGQFLGKSGRRLVNIEIITRLIIALPWLHKLVNRLIIDGLVSIVRTRPHPWSTVHDYVSWRGLTDRNWSARHMPPTDAPHSGKPAPKDLAALFSRGTRPQAHCPKSTLLFPTFAQYLTDGFIRTVSDQSDPDFFKKNTSNHQIDLCPLYGRTVEQTQVLRVNNPQRQDFGKLKSQMIGDEEFAPYLFLNGKPDPQFTTLDEPLGLDDILKQCNSSDPKIKNHAILRRDHLFAFGGDRVNSVPQASMLNTLLLREHNRLAGEFVTRNPEWDDDRVFETARNVVIVEFIKIVVEEYINHIAPLRLPLMADPSIAWQAPWNKPNWITTEFSLLYRWHSLIPDTVTWGGSDYPVELTFMNNLPLINGGMLQGFLDMSAQKAGALGPFNTNKSLVERIEVPSIEQGRACQLQSFVNYQGYIQRTPPASFAELSSDPAVVQLLDTLYDGRIEDMDYYIGLFAEDRIENSPLPQTILTMVAIDAFSQALTNPLLSEHVFNSETFSDYGWEQLRGVSCLADLLARNSSASPEQLRDVHMTRRDWRFK</sequence>
<dbReference type="GO" id="GO:0016702">
    <property type="term" value="F:oxidoreductase activity, acting on single donors with incorporation of molecular oxygen, incorporation of two atoms of oxygen"/>
    <property type="evidence" value="ECO:0007669"/>
    <property type="project" value="TreeGrafter"/>
</dbReference>
<evidence type="ECO:0000256" key="1">
    <source>
        <dbReference type="ARBA" id="ARBA00022723"/>
    </source>
</evidence>
<dbReference type="Pfam" id="PF03098">
    <property type="entry name" value="An_peroxidase"/>
    <property type="match status" value="1"/>
</dbReference>
<keyword evidence="2" id="KW-0223">Dioxygenase</keyword>
<dbReference type="GO" id="GO:0046872">
    <property type="term" value="F:metal ion binding"/>
    <property type="evidence" value="ECO:0007669"/>
    <property type="project" value="UniProtKB-KW"/>
</dbReference>
<dbReference type="Proteomes" id="UP000256845">
    <property type="component" value="Unassembled WGS sequence"/>
</dbReference>
<dbReference type="GO" id="GO:0005737">
    <property type="term" value="C:cytoplasm"/>
    <property type="evidence" value="ECO:0007669"/>
    <property type="project" value="TreeGrafter"/>
</dbReference>
<protein>
    <submittedName>
        <fullName evidence="6">Prostaglandin-endoperoxide synthase 2</fullName>
    </submittedName>
</protein>
<reference evidence="6 7" key="1">
    <citation type="submission" date="2018-07" db="EMBL/GenBank/DDBJ databases">
        <title>Genomic Encyclopedia of Type Strains, Phase III (KMG-III): the genomes of soil and plant-associated and newly described type strains.</title>
        <authorList>
            <person name="Whitman W."/>
        </authorList>
    </citation>
    <scope>NUCLEOTIDE SEQUENCE [LARGE SCALE GENOMIC DNA]</scope>
    <source>
        <strain evidence="6 7">CECT 8488</strain>
    </source>
</reference>
<proteinExistence type="predicted"/>
<dbReference type="GO" id="GO:0004666">
    <property type="term" value="F:prostaglandin-endoperoxide synthase activity"/>
    <property type="evidence" value="ECO:0007669"/>
    <property type="project" value="TreeGrafter"/>
</dbReference>
<dbReference type="InterPro" id="IPR010255">
    <property type="entry name" value="Haem_peroxidase_sf"/>
</dbReference>
<keyword evidence="1" id="KW-0479">Metal-binding</keyword>
<keyword evidence="5" id="KW-1133">Transmembrane helix</keyword>
<dbReference type="PANTHER" id="PTHR11903">
    <property type="entry name" value="PROSTAGLANDIN G/H SYNTHASE"/>
    <property type="match status" value="1"/>
</dbReference>
<dbReference type="EMBL" id="QRDW01000006">
    <property type="protein sequence ID" value="RED49173.1"/>
    <property type="molecule type" value="Genomic_DNA"/>
</dbReference>
<dbReference type="PRINTS" id="PR00457">
    <property type="entry name" value="ANPEROXIDASE"/>
</dbReference>
<evidence type="ECO:0000313" key="6">
    <source>
        <dbReference type="EMBL" id="RED49173.1"/>
    </source>
</evidence>
<feature type="transmembrane region" description="Helical" evidence="5">
    <location>
        <begin position="66"/>
        <end position="84"/>
    </location>
</feature>
<dbReference type="RefSeq" id="WP_218044690.1">
    <property type="nucleotide sequence ID" value="NZ_QRDW01000006.1"/>
</dbReference>
<keyword evidence="5" id="KW-0472">Membrane</keyword>
<evidence type="ECO:0000313" key="7">
    <source>
        <dbReference type="Proteomes" id="UP000256845"/>
    </source>
</evidence>
<dbReference type="Gene3D" id="1.10.640.10">
    <property type="entry name" value="Haem peroxidase domain superfamily, animal type"/>
    <property type="match status" value="1"/>
</dbReference>
<keyword evidence="5" id="KW-0812">Transmembrane</keyword>
<feature type="transmembrane region" description="Helical" evidence="5">
    <location>
        <begin position="12"/>
        <end position="30"/>
    </location>
</feature>
<comment type="caution">
    <text evidence="6">The sequence shown here is derived from an EMBL/GenBank/DDBJ whole genome shotgun (WGS) entry which is preliminary data.</text>
</comment>
<dbReference type="InterPro" id="IPR050783">
    <property type="entry name" value="Oxylipin_biosynth_metab"/>
</dbReference>
<evidence type="ECO:0000256" key="4">
    <source>
        <dbReference type="ARBA" id="ARBA00023004"/>
    </source>
</evidence>
<dbReference type="GO" id="GO:0006631">
    <property type="term" value="P:fatty acid metabolic process"/>
    <property type="evidence" value="ECO:0007669"/>
    <property type="project" value="UniProtKB-ARBA"/>
</dbReference>
<dbReference type="AlphaFoldDB" id="A0A3D9HI96"/>
<gene>
    <name evidence="6" type="ORF">DFP90_106151</name>
</gene>
<dbReference type="InterPro" id="IPR037120">
    <property type="entry name" value="Haem_peroxidase_sf_animal"/>
</dbReference>
<dbReference type="GO" id="GO:0006979">
    <property type="term" value="P:response to oxidative stress"/>
    <property type="evidence" value="ECO:0007669"/>
    <property type="project" value="InterPro"/>
</dbReference>
<dbReference type="InterPro" id="IPR019791">
    <property type="entry name" value="Haem_peroxidase_animal"/>
</dbReference>
<dbReference type="PROSITE" id="PS50292">
    <property type="entry name" value="PEROXIDASE_3"/>
    <property type="match status" value="1"/>
</dbReference>
<accession>A0A3D9HI96</accession>
<keyword evidence="7" id="KW-1185">Reference proteome</keyword>
<dbReference type="PANTHER" id="PTHR11903:SF39">
    <property type="entry name" value="PROSTAGLANDIN G_H SYNTHASE 2-LIKE"/>
    <property type="match status" value="1"/>
</dbReference>
<dbReference type="SUPFAM" id="SSF48113">
    <property type="entry name" value="Heme-dependent peroxidases"/>
    <property type="match status" value="1"/>
</dbReference>
<evidence type="ECO:0000256" key="2">
    <source>
        <dbReference type="ARBA" id="ARBA00022964"/>
    </source>
</evidence>
<dbReference type="GO" id="GO:0004601">
    <property type="term" value="F:peroxidase activity"/>
    <property type="evidence" value="ECO:0007669"/>
    <property type="project" value="InterPro"/>
</dbReference>
<evidence type="ECO:0000256" key="5">
    <source>
        <dbReference type="SAM" id="Phobius"/>
    </source>
</evidence>
<feature type="transmembrane region" description="Helical" evidence="5">
    <location>
        <begin position="42"/>
        <end position="59"/>
    </location>
</feature>
<dbReference type="GO" id="GO:0020037">
    <property type="term" value="F:heme binding"/>
    <property type="evidence" value="ECO:0007669"/>
    <property type="project" value="InterPro"/>
</dbReference>
<organism evidence="6 7">
    <name type="scientific">Aestuariispira insulae</name>
    <dbReference type="NCBI Taxonomy" id="1461337"/>
    <lineage>
        <taxon>Bacteria</taxon>
        <taxon>Pseudomonadati</taxon>
        <taxon>Pseudomonadota</taxon>
        <taxon>Alphaproteobacteria</taxon>
        <taxon>Rhodospirillales</taxon>
        <taxon>Kiloniellaceae</taxon>
        <taxon>Aestuariispira</taxon>
    </lineage>
</organism>
<name>A0A3D9HI96_9PROT</name>
<keyword evidence="4" id="KW-0408">Iron</keyword>